<dbReference type="InterPro" id="IPR023365">
    <property type="entry name" value="Sortase_dom-sf"/>
</dbReference>
<evidence type="ECO:0000256" key="1">
    <source>
        <dbReference type="ARBA" id="ARBA00022801"/>
    </source>
</evidence>
<dbReference type="InterPro" id="IPR009835">
    <property type="entry name" value="SrtB"/>
</dbReference>
<comment type="caution">
    <text evidence="3">The sequence shown here is derived from an EMBL/GenBank/DDBJ whole genome shotgun (WGS) entry which is preliminary data.</text>
</comment>
<evidence type="ECO:0000313" key="4">
    <source>
        <dbReference type="Proteomes" id="UP001298681"/>
    </source>
</evidence>
<keyword evidence="1 3" id="KW-0378">Hydrolase</keyword>
<protein>
    <submittedName>
        <fullName evidence="3">Class B sortase</fullName>
        <ecNumber evidence="3">3.4.22.71</ecNumber>
    </submittedName>
</protein>
<dbReference type="GO" id="GO:0016787">
    <property type="term" value="F:hydrolase activity"/>
    <property type="evidence" value="ECO:0007669"/>
    <property type="project" value="UniProtKB-KW"/>
</dbReference>
<dbReference type="NCBIfam" id="TIGR03064">
    <property type="entry name" value="sortase_srtB"/>
    <property type="match status" value="1"/>
</dbReference>
<evidence type="ECO:0000256" key="2">
    <source>
        <dbReference type="SAM" id="MobiDB-lite"/>
    </source>
</evidence>
<feature type="region of interest" description="Disordered" evidence="2">
    <location>
        <begin position="48"/>
        <end position="71"/>
    </location>
</feature>
<dbReference type="RefSeq" id="WP_087234772.1">
    <property type="nucleotide sequence ID" value="NZ_JAKNHQ010000007.1"/>
</dbReference>
<dbReference type="SUPFAM" id="SSF63817">
    <property type="entry name" value="Sortase"/>
    <property type="match status" value="1"/>
</dbReference>
<keyword evidence="4" id="KW-1185">Reference proteome</keyword>
<sequence>MKKRLRKGIFIASLCVFIGSMSVLGYKGIYEPMQNRHAVKQVQQIYHAEEDGEEKDSSPSSQTSEEAVQRKRDAFAQLKAGNPDTIGWIQIPNTVVDYPVMQSSKDNPELYLRHGYDKKYTQYGCIFLDANCTPAQEMKNLTLYGHNMNDGQMFAAILQYTDLEFYKSAPVIDFDLEGVEGKWKVFSVFKINTLPEQGEIFDYAQPDFEDDEAFTAFIEEMRSRSILNLPVDVNADDQLLTLSTCSYEFEEFRTVVVARRVREGEDATVDLDKAAYNPSPVYPDCWVQKYGS</sequence>
<dbReference type="EMBL" id="JAKNHQ010000007">
    <property type="protein sequence ID" value="MCG4610635.1"/>
    <property type="molecule type" value="Genomic_DNA"/>
</dbReference>
<accession>A0ABS9MIJ2</accession>
<dbReference type="InterPro" id="IPR005754">
    <property type="entry name" value="Sortase"/>
</dbReference>
<dbReference type="Pfam" id="PF04203">
    <property type="entry name" value="Sortase"/>
    <property type="match status" value="1"/>
</dbReference>
<reference evidence="3 4" key="1">
    <citation type="submission" date="2022-01" db="EMBL/GenBank/DDBJ databases">
        <title>Collection of gut derived symbiotic bacterial strains cultured from healthy donors.</title>
        <authorList>
            <person name="Lin H."/>
            <person name="Kohout C."/>
            <person name="Waligurski E."/>
            <person name="Pamer E.G."/>
        </authorList>
    </citation>
    <scope>NUCLEOTIDE SEQUENCE [LARGE SCALE GENOMIC DNA]</scope>
    <source>
        <strain evidence="3 4">DFI.7.58</strain>
    </source>
</reference>
<evidence type="ECO:0000313" key="3">
    <source>
        <dbReference type="EMBL" id="MCG4610635.1"/>
    </source>
</evidence>
<proteinExistence type="predicted"/>
<dbReference type="CDD" id="cd05826">
    <property type="entry name" value="Sortase_B"/>
    <property type="match status" value="1"/>
</dbReference>
<organism evidence="3 4">
    <name type="scientific">Anaeromassilibacillus senegalensis</name>
    <dbReference type="NCBI Taxonomy" id="1673717"/>
    <lineage>
        <taxon>Bacteria</taxon>
        <taxon>Bacillati</taxon>
        <taxon>Bacillota</taxon>
        <taxon>Clostridia</taxon>
        <taxon>Eubacteriales</taxon>
        <taxon>Acutalibacteraceae</taxon>
        <taxon>Anaeromassilibacillus</taxon>
    </lineage>
</organism>
<name>A0ABS9MIJ2_9FIRM</name>
<dbReference type="Gene3D" id="2.40.260.10">
    <property type="entry name" value="Sortase"/>
    <property type="match status" value="1"/>
</dbReference>
<dbReference type="EC" id="3.4.22.71" evidence="3"/>
<gene>
    <name evidence="3" type="primary">srtB</name>
    <name evidence="3" type="ORF">L0P57_06770</name>
</gene>
<dbReference type="Proteomes" id="UP001298681">
    <property type="component" value="Unassembled WGS sequence"/>
</dbReference>